<reference evidence="1" key="2">
    <citation type="journal article" date="2023" name="Science">
        <title>Genomic signatures of disease resistance in endangered staghorn corals.</title>
        <authorList>
            <person name="Vollmer S.V."/>
            <person name="Selwyn J.D."/>
            <person name="Despard B.A."/>
            <person name="Roesel C.L."/>
        </authorList>
    </citation>
    <scope>NUCLEOTIDE SEQUENCE</scope>
    <source>
        <strain evidence="1">K2</strain>
    </source>
</reference>
<dbReference type="EMBL" id="JARQWQ010000049">
    <property type="protein sequence ID" value="KAK2557571.1"/>
    <property type="molecule type" value="Genomic_DNA"/>
</dbReference>
<accession>A0AAD9QB06</accession>
<comment type="caution">
    <text evidence="1">The sequence shown here is derived from an EMBL/GenBank/DDBJ whole genome shotgun (WGS) entry which is preliminary data.</text>
</comment>
<evidence type="ECO:0000313" key="1">
    <source>
        <dbReference type="EMBL" id="KAK2557571.1"/>
    </source>
</evidence>
<dbReference type="AlphaFoldDB" id="A0AAD9QB06"/>
<organism evidence="1 2">
    <name type="scientific">Acropora cervicornis</name>
    <name type="common">Staghorn coral</name>
    <dbReference type="NCBI Taxonomy" id="6130"/>
    <lineage>
        <taxon>Eukaryota</taxon>
        <taxon>Metazoa</taxon>
        <taxon>Cnidaria</taxon>
        <taxon>Anthozoa</taxon>
        <taxon>Hexacorallia</taxon>
        <taxon>Scleractinia</taxon>
        <taxon>Astrocoeniina</taxon>
        <taxon>Acroporidae</taxon>
        <taxon>Acropora</taxon>
    </lineage>
</organism>
<proteinExistence type="predicted"/>
<evidence type="ECO:0000313" key="2">
    <source>
        <dbReference type="Proteomes" id="UP001249851"/>
    </source>
</evidence>
<name>A0AAD9QB06_ACRCE</name>
<sequence length="104" mass="12190">MNYYSYKNLIKKPTCTTETTNTLLDLILVSDSSKVRDADVLDFAVADHKFIYAVYNLTPKKRKPLLVKSQSFKNTNLDQLKRDIEDFPWWICCTFEDINDTTWA</sequence>
<gene>
    <name evidence="1" type="ORF">P5673_020332</name>
</gene>
<protein>
    <submittedName>
        <fullName evidence="1">Uncharacterized protein</fullName>
    </submittedName>
</protein>
<reference evidence="1" key="1">
    <citation type="journal article" date="2023" name="G3 (Bethesda)">
        <title>Whole genome assembly and annotation of the endangered Caribbean coral Acropora cervicornis.</title>
        <authorList>
            <person name="Selwyn J.D."/>
            <person name="Vollmer S.V."/>
        </authorList>
    </citation>
    <scope>NUCLEOTIDE SEQUENCE</scope>
    <source>
        <strain evidence="1">K2</strain>
    </source>
</reference>
<keyword evidence="2" id="KW-1185">Reference proteome</keyword>
<dbReference type="Proteomes" id="UP001249851">
    <property type="component" value="Unassembled WGS sequence"/>
</dbReference>